<evidence type="ECO:0000313" key="8">
    <source>
        <dbReference type="EMBL" id="MBB6042349.1"/>
    </source>
</evidence>
<accession>A0A7W9W3T4</accession>
<organism evidence="8 9">
    <name type="scientific">Oribacterium sinus</name>
    <dbReference type="NCBI Taxonomy" id="237576"/>
    <lineage>
        <taxon>Bacteria</taxon>
        <taxon>Bacillati</taxon>
        <taxon>Bacillota</taxon>
        <taxon>Clostridia</taxon>
        <taxon>Lachnospirales</taxon>
        <taxon>Lachnospiraceae</taxon>
        <taxon>Oribacterium</taxon>
    </lineage>
</organism>
<evidence type="ECO:0000256" key="3">
    <source>
        <dbReference type="ARBA" id="ARBA00022670"/>
    </source>
</evidence>
<dbReference type="PANTHER" id="PTHR12994:SF17">
    <property type="entry name" value="LD30995P"/>
    <property type="match status" value="1"/>
</dbReference>
<evidence type="ECO:0000256" key="5">
    <source>
        <dbReference type="ARBA" id="ARBA00022997"/>
    </source>
</evidence>
<keyword evidence="7" id="KW-0175">Coiled coil</keyword>
<dbReference type="Proteomes" id="UP000522163">
    <property type="component" value="Unassembled WGS sequence"/>
</dbReference>
<dbReference type="Pfam" id="PF03577">
    <property type="entry name" value="Peptidase_C69"/>
    <property type="match status" value="1"/>
</dbReference>
<evidence type="ECO:0000256" key="7">
    <source>
        <dbReference type="SAM" id="Coils"/>
    </source>
</evidence>
<dbReference type="GO" id="GO:0006508">
    <property type="term" value="P:proteolysis"/>
    <property type="evidence" value="ECO:0007669"/>
    <property type="project" value="UniProtKB-KW"/>
</dbReference>
<name>A0A7W9W3T4_9FIRM</name>
<dbReference type="GO" id="GO:0070004">
    <property type="term" value="F:cysteine-type exopeptidase activity"/>
    <property type="evidence" value="ECO:0007669"/>
    <property type="project" value="InterPro"/>
</dbReference>
<dbReference type="AlphaFoldDB" id="A0A7W9W3T4"/>
<gene>
    <name evidence="8" type="ORF">HNQ46_002348</name>
</gene>
<comment type="caution">
    <text evidence="8">The sequence shown here is derived from an EMBL/GenBank/DDBJ whole genome shotgun (WGS) entry which is preliminary data.</text>
</comment>
<dbReference type="EMBL" id="JACHHH010000015">
    <property type="protein sequence ID" value="MBB6042349.1"/>
    <property type="molecule type" value="Genomic_DNA"/>
</dbReference>
<keyword evidence="3 6" id="KW-0645">Protease</keyword>
<feature type="coiled-coil region" evidence="7">
    <location>
        <begin position="436"/>
        <end position="463"/>
    </location>
</feature>
<keyword evidence="5 6" id="KW-0224">Dipeptidase</keyword>
<dbReference type="EC" id="3.4.-.-" evidence="6"/>
<dbReference type="InterPro" id="IPR047804">
    <property type="entry name" value="C69_dipept_A-like"/>
</dbReference>
<protein>
    <recommendedName>
        <fullName evidence="6">Dipeptidase</fullName>
        <ecNumber evidence="6">3.4.-.-</ecNumber>
    </recommendedName>
</protein>
<evidence type="ECO:0000313" key="9">
    <source>
        <dbReference type="Proteomes" id="UP000522163"/>
    </source>
</evidence>
<keyword evidence="4 6" id="KW-0378">Hydrolase</keyword>
<dbReference type="GO" id="GO:0016805">
    <property type="term" value="F:dipeptidase activity"/>
    <property type="evidence" value="ECO:0007669"/>
    <property type="project" value="UniProtKB-KW"/>
</dbReference>
<reference evidence="8 9" key="1">
    <citation type="submission" date="2020-08" db="EMBL/GenBank/DDBJ databases">
        <title>Genomic Encyclopedia of Type Strains, Phase IV (KMG-IV): sequencing the most valuable type-strain genomes for metagenomic binning, comparative biology and taxonomic classification.</title>
        <authorList>
            <person name="Goeker M."/>
        </authorList>
    </citation>
    <scope>NUCLEOTIDE SEQUENCE [LARGE SCALE GENOMIC DNA]</scope>
    <source>
        <strain evidence="8 9">DSM 17245</strain>
    </source>
</reference>
<evidence type="ECO:0000256" key="4">
    <source>
        <dbReference type="ARBA" id="ARBA00022801"/>
    </source>
</evidence>
<dbReference type="NCBIfam" id="NF033678">
    <property type="entry name" value="C69_fam_dipept"/>
    <property type="match status" value="1"/>
</dbReference>
<dbReference type="PANTHER" id="PTHR12994">
    <property type="entry name" value="SECERNIN"/>
    <property type="match status" value="1"/>
</dbReference>
<evidence type="ECO:0000256" key="2">
    <source>
        <dbReference type="ARBA" id="ARBA00007225"/>
    </source>
</evidence>
<dbReference type="RefSeq" id="WP_183684823.1">
    <property type="nucleotide sequence ID" value="NZ_JACHHH010000015.1"/>
</dbReference>
<comment type="similarity">
    <text evidence="2 6">Belongs to the peptidase C69 family.</text>
</comment>
<evidence type="ECO:0000256" key="6">
    <source>
        <dbReference type="RuleBase" id="RU364089"/>
    </source>
</evidence>
<evidence type="ECO:0000256" key="1">
    <source>
        <dbReference type="ARBA" id="ARBA00001670"/>
    </source>
</evidence>
<dbReference type="GeneID" id="85015858"/>
<comment type="catalytic activity">
    <reaction evidence="1">
        <text>an L-aminoacyl-L-amino acid + H2O = 2 an L-alpha-amino acid</text>
        <dbReference type="Rhea" id="RHEA:48940"/>
        <dbReference type="ChEBI" id="CHEBI:15377"/>
        <dbReference type="ChEBI" id="CHEBI:59869"/>
        <dbReference type="ChEBI" id="CHEBI:77460"/>
        <dbReference type="EC" id="3.4.13.19"/>
    </reaction>
</comment>
<sequence>MSCTTILVGKDASYDGSTMIARNMDSGSGEYTLKKMISVSGKNPPKKYRSVLSHVEIPLPDKALDYICFPNALNDNGIWAGAGTNSANVSVSATETITSNELVLAADPLVVLHKEGRAEIPGGIGEEDMVSLLLPYIHSAREGVLRLGELLEKYGTYEMNGIAFSDTKEIWWLETIGGHHFIAKRVPDDSYVMMANQQGIDSFDLKDAFGKQESHICSKDLREFIAEHHLNLSYEEEFNPRDAFGSHSDADHVYNTPRTWYMLKTLNPHCFRYEGENADFTPDSDDIPWSMVPEKKISPMDVKYVLSSHFQGTKYDCYGKYGDASHVGQFRPIGIERTCFLSLHQNKEEKIKDLECITWLAFGSNVFNALIPLFSSVGKIPAYFSTTRKEVSTDSFYWNNRLIGALANASYAISRFHVERYQNSVQAKCYQLILECKKEIAKKKRSQEEIRAMLEECNEKIARCAKQETAELLDKVLFEASSVMKNSYSRSDA</sequence>
<proteinExistence type="inferred from homology"/>
<dbReference type="Gene3D" id="3.60.60.10">
    <property type="entry name" value="Penicillin V Acylase, Chain A"/>
    <property type="match status" value="1"/>
</dbReference>
<dbReference type="InterPro" id="IPR005322">
    <property type="entry name" value="Peptidase_C69"/>
</dbReference>